<sequence length="307" mass="34231">MVVYLDLIFLANLLIDGAILSVTARIRHVRPSLWRILASATLGASYVVMMLLPSLSFMFTFAVKCLFSAAMIVIAFGFGGLQHFLRNLGTFYLVSFAVAGGLFGIHYFMESPGEVMNGILVTSSGGIAHRIQIGFWFVVLAFAPLLWMFKTVFTSAKRRKEMTHYLAEVRIRINDCETVCTGLIDTGNQLYDPLTRTPVMVVEAAQWSDVLPESWMNRIKRSEVDQLVAGIGEDSFIWQDRLRLIPYRGVNRGTQFMLALKPDKVVIVRNETEIVNEKVLVGLDGGKLCADGSYQAIIHPTLAELEA</sequence>
<dbReference type="EMBL" id="RBAH01000001">
    <property type="protein sequence ID" value="RKN86883.1"/>
    <property type="molecule type" value="Genomic_DNA"/>
</dbReference>
<reference evidence="4 5" key="1">
    <citation type="journal article" date="2007" name="Int. J. Syst. Evol. Microbiol.">
        <title>Paenibacillus ginsengarvi sp. nov., isolated from soil from ginseng cultivation.</title>
        <authorList>
            <person name="Yoon M.H."/>
            <person name="Ten L.N."/>
            <person name="Im W.T."/>
        </authorList>
    </citation>
    <scope>NUCLEOTIDE SEQUENCE [LARGE SCALE GENOMIC DNA]</scope>
    <source>
        <strain evidence="4 5">KCTC 13059</strain>
    </source>
</reference>
<dbReference type="GO" id="GO:0004190">
    <property type="term" value="F:aspartic-type endopeptidase activity"/>
    <property type="evidence" value="ECO:0007669"/>
    <property type="project" value="UniProtKB-KW"/>
</dbReference>
<protein>
    <recommendedName>
        <fullName evidence="1">Sporulation sigma-E factor-processing peptidase</fullName>
        <ecNumber evidence="1">3.4.23.-</ecNumber>
    </recommendedName>
    <alternativeName>
        <fullName evidence="1">Membrane-associated aspartic protease</fullName>
    </alternativeName>
    <alternativeName>
        <fullName evidence="1">Stage II sporulation protein GA</fullName>
    </alternativeName>
</protein>
<dbReference type="OrthoDB" id="2690199at2"/>
<evidence type="ECO:0000313" key="4">
    <source>
        <dbReference type="EMBL" id="RKN86883.1"/>
    </source>
</evidence>
<dbReference type="GO" id="GO:0005886">
    <property type="term" value="C:plasma membrane"/>
    <property type="evidence" value="ECO:0007669"/>
    <property type="project" value="UniProtKB-SubCell"/>
</dbReference>
<accession>A0A3B0CNF9</accession>
<dbReference type="Pfam" id="PF03419">
    <property type="entry name" value="Peptidase_U4"/>
    <property type="match status" value="1"/>
</dbReference>
<dbReference type="GO" id="GO:0006508">
    <property type="term" value="P:proteolysis"/>
    <property type="evidence" value="ECO:0007669"/>
    <property type="project" value="UniProtKB-KW"/>
</dbReference>
<comment type="function">
    <text evidence="1">Probable aspartic protease that is responsible for the proteolytic cleavage of the RNA polymerase sigma E factor (SigE/spoIIGB) to yield the active peptide in the mother cell during sporulation. Responds to a signal from the forespore that is triggered by the extracellular signal protein SpoIIR.</text>
</comment>
<comment type="caution">
    <text evidence="4">The sequence shown here is derived from an EMBL/GenBank/DDBJ whole genome shotgun (WGS) entry which is preliminary data.</text>
</comment>
<name>A0A3B0CNF9_9BACL</name>
<gene>
    <name evidence="4" type="primary">spoIIGA</name>
    <name evidence="4" type="ORF">D7M11_02710</name>
</gene>
<organism evidence="4 5">
    <name type="scientific">Paenibacillus ginsengarvi</name>
    <dbReference type="NCBI Taxonomy" id="400777"/>
    <lineage>
        <taxon>Bacteria</taxon>
        <taxon>Bacillati</taxon>
        <taxon>Bacillota</taxon>
        <taxon>Bacilli</taxon>
        <taxon>Bacillales</taxon>
        <taxon>Paenibacillaceae</taxon>
        <taxon>Paenibacillus</taxon>
    </lineage>
</organism>
<evidence type="ECO:0000256" key="1">
    <source>
        <dbReference type="PIRNR" id="PIRNR018571"/>
    </source>
</evidence>
<dbReference type="GO" id="GO:0030435">
    <property type="term" value="P:sporulation resulting in formation of a cellular spore"/>
    <property type="evidence" value="ECO:0007669"/>
    <property type="project" value="UniProtKB-KW"/>
</dbReference>
<dbReference type="NCBIfam" id="TIGR02854">
    <property type="entry name" value="spore_II_GA"/>
    <property type="match status" value="1"/>
</dbReference>
<dbReference type="GO" id="GO:0030436">
    <property type="term" value="P:asexual sporulation"/>
    <property type="evidence" value="ECO:0007669"/>
    <property type="project" value="InterPro"/>
</dbReference>
<keyword evidence="1" id="KW-1003">Cell membrane</keyword>
<feature type="transmembrane region" description="Helical" evidence="3">
    <location>
        <begin position="6"/>
        <end position="26"/>
    </location>
</feature>
<evidence type="ECO:0000313" key="5">
    <source>
        <dbReference type="Proteomes" id="UP000282311"/>
    </source>
</evidence>
<dbReference type="InterPro" id="IPR005081">
    <property type="entry name" value="SpoIIGA"/>
</dbReference>
<dbReference type="Proteomes" id="UP000282311">
    <property type="component" value="Unassembled WGS sequence"/>
</dbReference>
<evidence type="ECO:0000256" key="3">
    <source>
        <dbReference type="SAM" id="Phobius"/>
    </source>
</evidence>
<comment type="similarity">
    <text evidence="1">Belongs to the peptidase U4 family.</text>
</comment>
<evidence type="ECO:0000256" key="2">
    <source>
        <dbReference type="PIRSR" id="PIRSR018571-1"/>
    </source>
</evidence>
<dbReference type="AlphaFoldDB" id="A0A3B0CNF9"/>
<feature type="transmembrane region" description="Helical" evidence="3">
    <location>
        <begin position="129"/>
        <end position="149"/>
    </location>
</feature>
<keyword evidence="1 3" id="KW-0472">Membrane</keyword>
<keyword evidence="3" id="KW-1133">Transmembrane helix</keyword>
<dbReference type="EC" id="3.4.23.-" evidence="1"/>
<keyword evidence="1" id="KW-0378">Hydrolase</keyword>
<comment type="subcellular location">
    <subcellularLocation>
        <location evidence="1">Cell membrane</location>
    </subcellularLocation>
</comment>
<keyword evidence="1" id="KW-0749">Sporulation</keyword>
<feature type="transmembrane region" description="Helical" evidence="3">
    <location>
        <begin position="33"/>
        <end position="52"/>
    </location>
</feature>
<feature type="transmembrane region" description="Helical" evidence="3">
    <location>
        <begin position="58"/>
        <end position="78"/>
    </location>
</feature>
<dbReference type="PIRSF" id="PIRSF018571">
    <property type="entry name" value="SpoIIGA"/>
    <property type="match status" value="1"/>
</dbReference>
<proteinExistence type="inferred from homology"/>
<keyword evidence="5" id="KW-1185">Reference proteome</keyword>
<keyword evidence="3" id="KW-0812">Transmembrane</keyword>
<dbReference type="RefSeq" id="WP_120745590.1">
    <property type="nucleotide sequence ID" value="NZ_RBAH01000001.1"/>
</dbReference>
<keyword evidence="1" id="KW-0645">Protease</keyword>
<feature type="transmembrane region" description="Helical" evidence="3">
    <location>
        <begin position="90"/>
        <end position="109"/>
    </location>
</feature>
<comment type="subunit">
    <text evidence="1">Self-associates. Interacts with SigE. Interacts with SpoIIR.</text>
</comment>
<keyword evidence="1" id="KW-0064">Aspartyl protease</keyword>
<feature type="active site" evidence="2">
    <location>
        <position position="185"/>
    </location>
</feature>